<keyword evidence="1" id="KW-1133">Transmembrane helix</keyword>
<name>A0A6N2YMW2_STROR</name>
<dbReference type="RefSeq" id="WP_156676226.1">
    <property type="nucleotide sequence ID" value="NZ_CACRUL010000001.1"/>
</dbReference>
<feature type="transmembrane region" description="Helical" evidence="1">
    <location>
        <begin position="17"/>
        <end position="38"/>
    </location>
</feature>
<keyword evidence="1" id="KW-0812">Transmembrane</keyword>
<feature type="transmembrane region" description="Helical" evidence="1">
    <location>
        <begin position="73"/>
        <end position="90"/>
    </location>
</feature>
<evidence type="ECO:0000256" key="1">
    <source>
        <dbReference type="SAM" id="Phobius"/>
    </source>
</evidence>
<accession>A0A6N2YMW2</accession>
<feature type="transmembrane region" description="Helical" evidence="1">
    <location>
        <begin position="157"/>
        <end position="174"/>
    </location>
</feature>
<proteinExistence type="predicted"/>
<dbReference type="Pfam" id="PF14808">
    <property type="entry name" value="TMEM164"/>
    <property type="match status" value="1"/>
</dbReference>
<dbReference type="InterPro" id="IPR011737">
    <property type="entry name" value="CHP02206_TP0381"/>
</dbReference>
<feature type="transmembrane region" description="Helical" evidence="1">
    <location>
        <begin position="194"/>
        <end position="215"/>
    </location>
</feature>
<reference evidence="2" key="1">
    <citation type="submission" date="2019-11" db="EMBL/GenBank/DDBJ databases">
        <authorList>
            <person name="Feng L."/>
        </authorList>
    </citation>
    <scope>NUCLEOTIDE SEQUENCE</scope>
    <source>
        <strain evidence="2">SrubneriLFYP117</strain>
    </source>
</reference>
<sequence>MHHFFTTESTAPPVIPLLWYGVMVLLILMAVWASLRYYQNEQFRKIFRNLQIFQLICLYIWYFAFQLPWSNSLPLYHCRLAMFAVLLLPDRWKSKQFFALMGVSGAIFALGYPVFDPYTFPHITSFSFLLGHYCLLVNSLIYLLRRYDSSLLKNREIVLYTFFLDMFLVGVNQVTGGNYGLMARPPIIKGDSLLVNYVVVSSILAAALLLFNVFFSRRRERVKVSNSI</sequence>
<dbReference type="EMBL" id="CACRUL010000001">
    <property type="protein sequence ID" value="VYT67148.1"/>
    <property type="molecule type" value="Genomic_DNA"/>
</dbReference>
<keyword evidence="1" id="KW-0472">Membrane</keyword>
<dbReference type="NCBIfam" id="TIGR02206">
    <property type="entry name" value="intg_mem_TP0381"/>
    <property type="match status" value="1"/>
</dbReference>
<evidence type="ECO:0000313" key="2">
    <source>
        <dbReference type="EMBL" id="VYT67148.1"/>
    </source>
</evidence>
<protein>
    <submittedName>
        <fullName evidence="2">Integral membrane protein (Intg_mem_TP0381)</fullName>
    </submittedName>
</protein>
<gene>
    <name evidence="2" type="ORF">SRLFYP117_00150</name>
</gene>
<dbReference type="AlphaFoldDB" id="A0A6N2YMW2"/>
<feature type="transmembrane region" description="Helical" evidence="1">
    <location>
        <begin position="97"/>
        <end position="115"/>
    </location>
</feature>
<feature type="transmembrane region" description="Helical" evidence="1">
    <location>
        <begin position="127"/>
        <end position="145"/>
    </location>
</feature>
<organism evidence="2">
    <name type="scientific">Streptococcus oralis</name>
    <dbReference type="NCBI Taxonomy" id="1303"/>
    <lineage>
        <taxon>Bacteria</taxon>
        <taxon>Bacillati</taxon>
        <taxon>Bacillota</taxon>
        <taxon>Bacilli</taxon>
        <taxon>Lactobacillales</taxon>
        <taxon>Streptococcaceae</taxon>
        <taxon>Streptococcus</taxon>
    </lineage>
</organism>
<feature type="transmembrane region" description="Helical" evidence="1">
    <location>
        <begin position="50"/>
        <end position="67"/>
    </location>
</feature>